<organism evidence="2 3">
    <name type="scientific">Crotalaria pallida</name>
    <name type="common">Smooth rattlebox</name>
    <name type="synonym">Crotalaria striata</name>
    <dbReference type="NCBI Taxonomy" id="3830"/>
    <lineage>
        <taxon>Eukaryota</taxon>
        <taxon>Viridiplantae</taxon>
        <taxon>Streptophyta</taxon>
        <taxon>Embryophyta</taxon>
        <taxon>Tracheophyta</taxon>
        <taxon>Spermatophyta</taxon>
        <taxon>Magnoliopsida</taxon>
        <taxon>eudicotyledons</taxon>
        <taxon>Gunneridae</taxon>
        <taxon>Pentapetalae</taxon>
        <taxon>rosids</taxon>
        <taxon>fabids</taxon>
        <taxon>Fabales</taxon>
        <taxon>Fabaceae</taxon>
        <taxon>Papilionoideae</taxon>
        <taxon>50 kb inversion clade</taxon>
        <taxon>genistoids sensu lato</taxon>
        <taxon>core genistoids</taxon>
        <taxon>Crotalarieae</taxon>
        <taxon>Crotalaria</taxon>
    </lineage>
</organism>
<sequence length="68" mass="7035">MQYRQGAGGSGGGDGRRDGGGVRCEAHRRRHDGWCGVRWCAGGAATAVCSPEGVTAGGRREEGGDEMR</sequence>
<feature type="region of interest" description="Disordered" evidence="1">
    <location>
        <begin position="1"/>
        <end position="23"/>
    </location>
</feature>
<accession>A0AAN9HTU8</accession>
<evidence type="ECO:0000256" key="1">
    <source>
        <dbReference type="SAM" id="MobiDB-lite"/>
    </source>
</evidence>
<proteinExistence type="predicted"/>
<dbReference type="AlphaFoldDB" id="A0AAN9HTU8"/>
<dbReference type="EMBL" id="JAYWIO010000006">
    <property type="protein sequence ID" value="KAK7255923.1"/>
    <property type="molecule type" value="Genomic_DNA"/>
</dbReference>
<name>A0AAN9HTU8_CROPI</name>
<gene>
    <name evidence="2" type="ORF">RIF29_29351</name>
</gene>
<evidence type="ECO:0000313" key="3">
    <source>
        <dbReference type="Proteomes" id="UP001372338"/>
    </source>
</evidence>
<evidence type="ECO:0000313" key="2">
    <source>
        <dbReference type="EMBL" id="KAK7255923.1"/>
    </source>
</evidence>
<protein>
    <submittedName>
        <fullName evidence="2">Uncharacterized protein</fullName>
    </submittedName>
</protein>
<comment type="caution">
    <text evidence="2">The sequence shown here is derived from an EMBL/GenBank/DDBJ whole genome shotgun (WGS) entry which is preliminary data.</text>
</comment>
<keyword evidence="3" id="KW-1185">Reference proteome</keyword>
<feature type="compositionally biased region" description="Gly residues" evidence="1">
    <location>
        <begin position="1"/>
        <end position="13"/>
    </location>
</feature>
<reference evidence="2 3" key="1">
    <citation type="submission" date="2024-01" db="EMBL/GenBank/DDBJ databases">
        <title>The genomes of 5 underutilized Papilionoideae crops provide insights into root nodulation and disease resistanc.</title>
        <authorList>
            <person name="Yuan L."/>
        </authorList>
    </citation>
    <scope>NUCLEOTIDE SEQUENCE [LARGE SCALE GENOMIC DNA]</scope>
    <source>
        <strain evidence="2">ZHUSHIDOU_FW_LH</strain>
        <tissue evidence="2">Leaf</tissue>
    </source>
</reference>
<dbReference type="Proteomes" id="UP001372338">
    <property type="component" value="Unassembled WGS sequence"/>
</dbReference>